<accession>A0ABV6Z2F4</accession>
<protein>
    <submittedName>
        <fullName evidence="1">BrnT family toxin</fullName>
    </submittedName>
</protein>
<evidence type="ECO:0000313" key="2">
    <source>
        <dbReference type="Proteomes" id="UP001594351"/>
    </source>
</evidence>
<dbReference type="Pfam" id="PF04365">
    <property type="entry name" value="BrnT_toxin"/>
    <property type="match status" value="1"/>
</dbReference>
<comment type="caution">
    <text evidence="1">The sequence shown here is derived from an EMBL/GenBank/DDBJ whole genome shotgun (WGS) entry which is preliminary data.</text>
</comment>
<proteinExistence type="predicted"/>
<dbReference type="EMBL" id="JBHPBY010000342">
    <property type="protein sequence ID" value="MFC1852634.1"/>
    <property type="molecule type" value="Genomic_DNA"/>
</dbReference>
<dbReference type="Proteomes" id="UP001594351">
    <property type="component" value="Unassembled WGS sequence"/>
</dbReference>
<sequence length="91" mass="10885">MEFYWDEIKRKKNLNKHGLDFEDAAKVFEGFTVTAEDSRFDYGEQRYVSLGLLLERVVVIIHTEEKEKIKIISMRKATKNEQKIYFTKIVH</sequence>
<reference evidence="1 2" key="1">
    <citation type="submission" date="2024-09" db="EMBL/GenBank/DDBJ databases">
        <title>Laminarin stimulates single cell rates of sulfate reduction while oxygen inhibits transcriptomic activity in coastal marine sediment.</title>
        <authorList>
            <person name="Lindsay M."/>
            <person name="Orcutt B."/>
            <person name="Emerson D."/>
            <person name="Stepanauskas R."/>
            <person name="D'Angelo T."/>
        </authorList>
    </citation>
    <scope>NUCLEOTIDE SEQUENCE [LARGE SCALE GENOMIC DNA]</scope>
    <source>
        <strain evidence="1">SAG AM-311-K15</strain>
    </source>
</reference>
<evidence type="ECO:0000313" key="1">
    <source>
        <dbReference type="EMBL" id="MFC1852634.1"/>
    </source>
</evidence>
<keyword evidence="2" id="KW-1185">Reference proteome</keyword>
<dbReference type="InterPro" id="IPR007460">
    <property type="entry name" value="BrnT_toxin"/>
</dbReference>
<organism evidence="1 2">
    <name type="scientific">candidate division CSSED10-310 bacterium</name>
    <dbReference type="NCBI Taxonomy" id="2855610"/>
    <lineage>
        <taxon>Bacteria</taxon>
        <taxon>Bacteria division CSSED10-310</taxon>
    </lineage>
</organism>
<name>A0ABV6Z2F4_UNCC1</name>
<dbReference type="InterPro" id="IPR038573">
    <property type="entry name" value="BrnT_sf"/>
</dbReference>
<dbReference type="Gene3D" id="3.10.450.530">
    <property type="entry name" value="Ribonuclease toxin, BrnT, of type II toxin-antitoxin system"/>
    <property type="match status" value="1"/>
</dbReference>
<gene>
    <name evidence="1" type="ORF">ACFL27_20745</name>
</gene>